<dbReference type="Pfam" id="PF13676">
    <property type="entry name" value="TIR_2"/>
    <property type="match status" value="1"/>
</dbReference>
<dbReference type="EMBL" id="AONC01000037">
    <property type="protein sequence ID" value="EXJ14736.1"/>
    <property type="molecule type" value="Genomic_DNA"/>
</dbReference>
<dbReference type="InterPro" id="IPR000157">
    <property type="entry name" value="TIR_dom"/>
</dbReference>
<dbReference type="InterPro" id="IPR035897">
    <property type="entry name" value="Toll_tir_struct_dom_sf"/>
</dbReference>
<feature type="transmembrane region" description="Helical" evidence="1">
    <location>
        <begin position="25"/>
        <end position="43"/>
    </location>
</feature>
<dbReference type="GO" id="GO:0007165">
    <property type="term" value="P:signal transduction"/>
    <property type="evidence" value="ECO:0007669"/>
    <property type="project" value="InterPro"/>
</dbReference>
<evidence type="ECO:0000313" key="3">
    <source>
        <dbReference type="EMBL" id="EXJ14736.1"/>
    </source>
</evidence>
<dbReference type="AlphaFoldDB" id="W9VCL9"/>
<gene>
    <name evidence="3" type="ORF">D779_2265</name>
</gene>
<dbReference type="SUPFAM" id="SSF52200">
    <property type="entry name" value="Toll/Interleukin receptor TIR domain"/>
    <property type="match status" value="1"/>
</dbReference>
<keyword evidence="1" id="KW-0472">Membrane</keyword>
<evidence type="ECO:0000259" key="2">
    <source>
        <dbReference type="PROSITE" id="PS50104"/>
    </source>
</evidence>
<name>W9VCL9_9GAMM</name>
<keyword evidence="1" id="KW-0812">Transmembrane</keyword>
<dbReference type="Gene3D" id="3.40.50.10140">
    <property type="entry name" value="Toll/interleukin-1 receptor homology (TIR) domain"/>
    <property type="match status" value="1"/>
</dbReference>
<dbReference type="Proteomes" id="UP000019460">
    <property type="component" value="Unassembled WGS sequence"/>
</dbReference>
<keyword evidence="1" id="KW-1133">Transmembrane helix</keyword>
<protein>
    <submittedName>
        <fullName evidence="3">TIR protein</fullName>
    </submittedName>
</protein>
<feature type="domain" description="TIR" evidence="2">
    <location>
        <begin position="50"/>
        <end position="176"/>
    </location>
</feature>
<proteinExistence type="predicted"/>
<sequence length="193" mass="21653">MILLAVLCALLIFLSEHNYMDGLDTLLMVVGAASGLILVSSVIGSRSSKVVRKVFILYAPEDTEFVSKLYEALKISPYRILWDKKEVKVGDHIEKKTNQLLASSSDVIFVISSHSTNPEWFEPAFAKVAEQNKRLLPVLIDDSEPPEALKEFMFADFRESFDDGYLSLRDSLREVKRGRPVSKKPSTDEVAAN</sequence>
<keyword evidence="4" id="KW-1185">Reference proteome</keyword>
<organism evidence="3 4">
    <name type="scientific">Imhoffiella purpurea</name>
    <dbReference type="NCBI Taxonomy" id="1249627"/>
    <lineage>
        <taxon>Bacteria</taxon>
        <taxon>Pseudomonadati</taxon>
        <taxon>Pseudomonadota</taxon>
        <taxon>Gammaproteobacteria</taxon>
        <taxon>Chromatiales</taxon>
        <taxon>Chromatiaceae</taxon>
        <taxon>Imhoffiella</taxon>
    </lineage>
</organism>
<reference evidence="3 4" key="1">
    <citation type="submission" date="2012-11" db="EMBL/GenBank/DDBJ databases">
        <title>Genome assembly of Thiorhodococcus sp. AK35.</title>
        <authorList>
            <person name="Nupur N."/>
            <person name="Khatri I."/>
            <person name="Subramanian S."/>
            <person name="Pinnaka A."/>
        </authorList>
    </citation>
    <scope>NUCLEOTIDE SEQUENCE [LARGE SCALE GENOMIC DNA]</scope>
    <source>
        <strain evidence="3 4">AK35</strain>
    </source>
</reference>
<evidence type="ECO:0000256" key="1">
    <source>
        <dbReference type="SAM" id="Phobius"/>
    </source>
</evidence>
<comment type="caution">
    <text evidence="3">The sequence shown here is derived from an EMBL/GenBank/DDBJ whole genome shotgun (WGS) entry which is preliminary data.</text>
</comment>
<dbReference type="PROSITE" id="PS50104">
    <property type="entry name" value="TIR"/>
    <property type="match status" value="1"/>
</dbReference>
<accession>W9VCL9</accession>
<evidence type="ECO:0000313" key="4">
    <source>
        <dbReference type="Proteomes" id="UP000019460"/>
    </source>
</evidence>
<dbReference type="eggNOG" id="COG4916">
    <property type="taxonomic scope" value="Bacteria"/>
</dbReference>